<feature type="compositionally biased region" description="Low complexity" evidence="1">
    <location>
        <begin position="132"/>
        <end position="146"/>
    </location>
</feature>
<feature type="region of interest" description="Disordered" evidence="1">
    <location>
        <begin position="70"/>
        <end position="90"/>
    </location>
</feature>
<protein>
    <submittedName>
        <fullName evidence="2">Uncharacterized protein</fullName>
    </submittedName>
</protein>
<dbReference type="AlphaFoldDB" id="A0A166RDM3"/>
<dbReference type="Proteomes" id="UP000076552">
    <property type="component" value="Unassembled WGS sequence"/>
</dbReference>
<comment type="caution">
    <text evidence="2">The sequence shown here is derived from an EMBL/GenBank/DDBJ whole genome shotgun (WGS) entry which is preliminary data.</text>
</comment>
<feature type="non-terminal residue" evidence="2">
    <location>
        <position position="1"/>
    </location>
</feature>
<organism evidence="2 3">
    <name type="scientific">Colletotrichum tofieldiae</name>
    <dbReference type="NCBI Taxonomy" id="708197"/>
    <lineage>
        <taxon>Eukaryota</taxon>
        <taxon>Fungi</taxon>
        <taxon>Dikarya</taxon>
        <taxon>Ascomycota</taxon>
        <taxon>Pezizomycotina</taxon>
        <taxon>Sordariomycetes</taxon>
        <taxon>Hypocreomycetidae</taxon>
        <taxon>Glomerellales</taxon>
        <taxon>Glomerellaceae</taxon>
        <taxon>Colletotrichum</taxon>
        <taxon>Colletotrichum spaethianum species complex</taxon>
    </lineage>
</organism>
<evidence type="ECO:0000256" key="1">
    <source>
        <dbReference type="SAM" id="MobiDB-lite"/>
    </source>
</evidence>
<evidence type="ECO:0000313" key="2">
    <source>
        <dbReference type="EMBL" id="KZL69112.1"/>
    </source>
</evidence>
<dbReference type="EMBL" id="LFIV01000114">
    <property type="protein sequence ID" value="KZL69112.1"/>
    <property type="molecule type" value="Genomic_DNA"/>
</dbReference>
<accession>A0A166RDM3</accession>
<proteinExistence type="predicted"/>
<keyword evidence="3" id="KW-1185">Reference proteome</keyword>
<reference evidence="2 3" key="1">
    <citation type="submission" date="2015-06" db="EMBL/GenBank/DDBJ databases">
        <title>Survival trade-offs in plant roots during colonization by closely related pathogenic and mutualistic fungi.</title>
        <authorList>
            <person name="Hacquard S."/>
            <person name="Kracher B."/>
            <person name="Hiruma K."/>
            <person name="Weinman A."/>
            <person name="Muench P."/>
            <person name="Garrido Oter R."/>
            <person name="Ver Loren van Themaat E."/>
            <person name="Dallerey J.-F."/>
            <person name="Damm U."/>
            <person name="Henrissat B."/>
            <person name="Lespinet O."/>
            <person name="Thon M."/>
            <person name="Kemen E."/>
            <person name="McHardy A.C."/>
            <person name="Schulze-Lefert P."/>
            <person name="O'Connell R.J."/>
        </authorList>
    </citation>
    <scope>NUCLEOTIDE SEQUENCE [LARGE SCALE GENOMIC DNA]</scope>
    <source>
        <strain evidence="2 3">0861</strain>
    </source>
</reference>
<sequence>LATWGRLFIDTRFRLSFYPPERLTISFHLTHTLSHQSHTSTFLTSCIAFLDIVQKQSFSPNSLILPPVSYRNQTSINKPDPTRPKRERRIKWPAKTTTTKAATTTKTMALPKADILSTLKLPTVPLKEATRSRAAAATTPRAASPRCSTSSSLPCRRPGRRSRAAETA</sequence>
<feature type="region of interest" description="Disordered" evidence="1">
    <location>
        <begin position="126"/>
        <end position="168"/>
    </location>
</feature>
<name>A0A166RDM3_9PEZI</name>
<evidence type="ECO:0000313" key="3">
    <source>
        <dbReference type="Proteomes" id="UP000076552"/>
    </source>
</evidence>
<gene>
    <name evidence="2" type="ORF">CT0861_00595</name>
</gene>